<dbReference type="AlphaFoldDB" id="A0A369I6H7"/>
<accession>A0A369I6H7</accession>
<dbReference type="EMBL" id="QPIW01000050">
    <property type="protein sequence ID" value="RDB02276.1"/>
    <property type="molecule type" value="Genomic_DNA"/>
</dbReference>
<comment type="caution">
    <text evidence="1">The sequence shown here is derived from an EMBL/GenBank/DDBJ whole genome shotgun (WGS) entry which is preliminary data.</text>
</comment>
<evidence type="ECO:0000313" key="2">
    <source>
        <dbReference type="Proteomes" id="UP000253141"/>
    </source>
</evidence>
<reference evidence="1 2" key="1">
    <citation type="submission" date="2018-07" db="EMBL/GenBank/DDBJ databases">
        <title>Genome analysis of Runella aurantiaca.</title>
        <authorList>
            <person name="Yang X."/>
        </authorList>
    </citation>
    <scope>NUCLEOTIDE SEQUENCE [LARGE SCALE GENOMIC DNA]</scope>
    <source>
        <strain evidence="1 2">YX9</strain>
    </source>
</reference>
<sequence length="955" mass="105241">MTIYNESLSLIYYYDTETIFLGGNYGKILTYIPNDPLKNPSNPISVGTLMTSIKSGNWNDPKVWLCGRTPKASDIVTIAPGHTITLNTVGVAKDIVLKGKMIYENGGHLYFGAEQVGELAVIDLKEIKQSVINPDGGKLIIDDPKSPISGFSIDIPEGAYSTAQTFKISTGKIVKHDLGPNFNPITNVIRVESGGNFAEKIVKLTVPISIPPNHFAMAFTYSKNSKQFSFLPILSISENNIELGATSFGSGSIDSESMSNVLVGDSDHLDVFISSIENSKLVNFEGSTGFTPGEDDWEFPNTGSIFTPNGNCSGMSRTAMYYYNYIKPLKKKPLFGNKDYGRFIEKNDKGNDKLWFDNSLGIRLVSVVQPHQEILLVQEYLSIFFQKYINKEIFDKQQYYQILYYFLLSNYSIGQPKPKPIYLALSNYGKEGGHAIILTGVDDNGLLVADPNIPGETRTIAYNSLGGFEMYKNEEGNGVGEYRTFVGLPQNLFDDTNISFKFKEADLGTVGNDKFKKEKFYVSNINKNTELKDGVIIYGQFRVLDGCEDCKIQIYNSEATRLHTAEYYDETTDLDLNVGKHTIGIYVKKRHVDITNVPTYEWSDFQWFDIEVRSAQPEVSTLYASNITPTVSDVTGMIKKFGIGGVTAYGICYSTSNALPTVGDSKTELIPTGTLPFDTTFTASINGLNINTIYYARAYARTSSQVYYGQALTFKTPDNKPLAITQSVLDITHSKAKVLSRIENIKFGGAYAYGVCYSSSNALPDISNSRIEFTASANPPDDTTFTAQLAGLIDNTTYYTRTYAKSTSGVYYGQVLTFQTKPKPEFDQELIIGTYNLVSIRQGEQGSGTAVFSPSGWSIQLWSNTNKSGTPWYSNGGTLAFVGKSEVPLIRPDTPDCACAPCYNANGYCSKLPVGWIFNSVVNGTSIPQPTFSFSDDAVNATSIIGGQTVWTKVN</sequence>
<name>A0A369I6H7_9BACT</name>
<proteinExistence type="predicted"/>
<dbReference type="RefSeq" id="WP_114464612.1">
    <property type="nucleotide sequence ID" value="NZ_QPIW01000050.1"/>
</dbReference>
<dbReference type="OrthoDB" id="1490335at2"/>
<evidence type="ECO:0000313" key="1">
    <source>
        <dbReference type="EMBL" id="RDB02276.1"/>
    </source>
</evidence>
<protein>
    <submittedName>
        <fullName evidence="1">Uncharacterized protein</fullName>
    </submittedName>
</protein>
<organism evidence="1 2">
    <name type="scientific">Runella aurantiaca</name>
    <dbReference type="NCBI Taxonomy" id="2282308"/>
    <lineage>
        <taxon>Bacteria</taxon>
        <taxon>Pseudomonadati</taxon>
        <taxon>Bacteroidota</taxon>
        <taxon>Cytophagia</taxon>
        <taxon>Cytophagales</taxon>
        <taxon>Spirosomataceae</taxon>
        <taxon>Runella</taxon>
    </lineage>
</organism>
<keyword evidence="2" id="KW-1185">Reference proteome</keyword>
<gene>
    <name evidence="1" type="ORF">DVG78_29595</name>
</gene>
<dbReference type="Proteomes" id="UP000253141">
    <property type="component" value="Unassembled WGS sequence"/>
</dbReference>